<dbReference type="Proteomes" id="UP000297299">
    <property type="component" value="Unassembled WGS sequence"/>
</dbReference>
<dbReference type="OrthoDB" id="3546385at2759"/>
<dbReference type="PANTHER" id="PTHR35910">
    <property type="entry name" value="2EXR DOMAIN-CONTAINING PROTEIN"/>
    <property type="match status" value="1"/>
</dbReference>
<keyword evidence="3" id="KW-1185">Reference proteome</keyword>
<feature type="domain" description="2EXR" evidence="1">
    <location>
        <begin position="11"/>
        <end position="116"/>
    </location>
</feature>
<accession>A0A4Y8CL13</accession>
<protein>
    <recommendedName>
        <fullName evidence="1">2EXR domain-containing protein</fullName>
    </recommendedName>
</protein>
<gene>
    <name evidence="2" type="ORF">BOTCAL_0624g00030</name>
</gene>
<proteinExistence type="predicted"/>
<comment type="caution">
    <text evidence="2">The sequence shown here is derived from an EMBL/GenBank/DDBJ whole genome shotgun (WGS) entry which is preliminary data.</text>
</comment>
<dbReference type="AlphaFoldDB" id="A0A4Y8CL13"/>
<sequence>MFSSSSGSKSFTMFPKLPLEFQRLVLKFASFEHRHVPVAAKNQHSLSRQVTGENKSKQLVRFRSDTPIPTLFSVCRESRSEAKRHYKKALVTEHNFSFFSIGLTPRFYINPVSDVICPVGDVFGDITIILMAAMHKAQCQNIALDQSQWGELVDDFEGPSNVDQWMCSSVRPPHSLKSITLYRGAGYGTPYKDGSRGFPHNISSVDWNTTRKKDKCTLGFMITELHRSITRYRDLIPKMVQDRHDVERGRVSPPPHPLLTRLPIFFDLSTKVLEEWTPPRVTLLMHGVPNSLTSVLTSRNPFEIWHCGVRWCPDCTSSVYVT</sequence>
<dbReference type="InterPro" id="IPR045518">
    <property type="entry name" value="2EXR"/>
</dbReference>
<evidence type="ECO:0000313" key="2">
    <source>
        <dbReference type="EMBL" id="TEY34593.1"/>
    </source>
</evidence>
<evidence type="ECO:0000259" key="1">
    <source>
        <dbReference type="Pfam" id="PF20150"/>
    </source>
</evidence>
<name>A0A4Y8CL13_9HELO</name>
<organism evidence="2 3">
    <name type="scientific">Botryotinia calthae</name>
    <dbReference type="NCBI Taxonomy" id="38488"/>
    <lineage>
        <taxon>Eukaryota</taxon>
        <taxon>Fungi</taxon>
        <taxon>Dikarya</taxon>
        <taxon>Ascomycota</taxon>
        <taxon>Pezizomycotina</taxon>
        <taxon>Leotiomycetes</taxon>
        <taxon>Helotiales</taxon>
        <taxon>Sclerotiniaceae</taxon>
        <taxon>Botryotinia</taxon>
    </lineage>
</organism>
<evidence type="ECO:0000313" key="3">
    <source>
        <dbReference type="Proteomes" id="UP000297299"/>
    </source>
</evidence>
<dbReference type="Pfam" id="PF20150">
    <property type="entry name" value="2EXR"/>
    <property type="match status" value="1"/>
</dbReference>
<dbReference type="PANTHER" id="PTHR35910:SF6">
    <property type="entry name" value="2EXR DOMAIN-CONTAINING PROTEIN"/>
    <property type="match status" value="1"/>
</dbReference>
<dbReference type="EMBL" id="PHWZ01000621">
    <property type="protein sequence ID" value="TEY34593.1"/>
    <property type="molecule type" value="Genomic_DNA"/>
</dbReference>
<reference evidence="2 3" key="1">
    <citation type="submission" date="2017-11" db="EMBL/GenBank/DDBJ databases">
        <title>Comparative genomics of Botrytis spp.</title>
        <authorList>
            <person name="Valero-Jimenez C.A."/>
            <person name="Tapia P."/>
            <person name="Veloso J."/>
            <person name="Silva-Moreno E."/>
            <person name="Staats M."/>
            <person name="Valdes J.H."/>
            <person name="Van Kan J.A.L."/>
        </authorList>
    </citation>
    <scope>NUCLEOTIDE SEQUENCE [LARGE SCALE GENOMIC DNA]</scope>
    <source>
        <strain evidence="2 3">MUCL2830</strain>
    </source>
</reference>